<proteinExistence type="predicted"/>
<evidence type="ECO:0000313" key="2">
    <source>
        <dbReference type="EMBL" id="WPL16241.1"/>
    </source>
</evidence>
<evidence type="ECO:0000256" key="1">
    <source>
        <dbReference type="SAM" id="MobiDB-lite"/>
    </source>
</evidence>
<protein>
    <submittedName>
        <fullName evidence="2">Uncharacterized protein</fullName>
    </submittedName>
</protein>
<feature type="compositionally biased region" description="Low complexity" evidence="1">
    <location>
        <begin position="112"/>
        <end position="122"/>
    </location>
</feature>
<evidence type="ECO:0000313" key="3">
    <source>
        <dbReference type="Proteomes" id="UP001432180"/>
    </source>
</evidence>
<name>A0ABZ0S7X3_9GAMM</name>
<gene>
    <name evidence="2" type="ORF">Thiowin_01194</name>
</gene>
<dbReference type="Proteomes" id="UP001432180">
    <property type="component" value="Chromosome"/>
</dbReference>
<feature type="compositionally biased region" description="Pro residues" evidence="1">
    <location>
        <begin position="99"/>
        <end position="111"/>
    </location>
</feature>
<reference evidence="2 3" key="1">
    <citation type="journal article" date="2023" name="Microorganisms">
        <title>Thiorhodovibrio frisius and Trv. litoralis spp. nov., Two Novel Members from a Clade of Fastidious Purple Sulfur Bacteria That Exhibit Unique Red-Shifted Light-Harvesting Capabilities.</title>
        <authorList>
            <person name="Methner A."/>
            <person name="Kuzyk S.B."/>
            <person name="Petersen J."/>
            <person name="Bauer S."/>
            <person name="Brinkmann H."/>
            <person name="Sichau K."/>
            <person name="Wanner G."/>
            <person name="Wolf J."/>
            <person name="Neumann-Schaal M."/>
            <person name="Henke P."/>
            <person name="Tank M."/>
            <person name="Sproer C."/>
            <person name="Bunk B."/>
            <person name="Overmann J."/>
        </authorList>
    </citation>
    <scope>NUCLEOTIDE SEQUENCE [LARGE SCALE GENOMIC DNA]</scope>
    <source>
        <strain evidence="2 3">DSM 6702</strain>
    </source>
</reference>
<dbReference type="EMBL" id="CP121472">
    <property type="protein sequence ID" value="WPL16241.1"/>
    <property type="molecule type" value="Genomic_DNA"/>
</dbReference>
<feature type="region of interest" description="Disordered" evidence="1">
    <location>
        <begin position="47"/>
        <end position="201"/>
    </location>
</feature>
<organism evidence="2 3">
    <name type="scientific">Thiorhodovibrio winogradskyi</name>
    <dbReference type="NCBI Taxonomy" id="77007"/>
    <lineage>
        <taxon>Bacteria</taxon>
        <taxon>Pseudomonadati</taxon>
        <taxon>Pseudomonadota</taxon>
        <taxon>Gammaproteobacteria</taxon>
        <taxon>Chromatiales</taxon>
        <taxon>Chromatiaceae</taxon>
        <taxon>Thiorhodovibrio</taxon>
    </lineage>
</organism>
<feature type="compositionally biased region" description="Low complexity" evidence="1">
    <location>
        <begin position="144"/>
        <end position="165"/>
    </location>
</feature>
<feature type="compositionally biased region" description="Low complexity" evidence="1">
    <location>
        <begin position="191"/>
        <end position="200"/>
    </location>
</feature>
<keyword evidence="3" id="KW-1185">Reference proteome</keyword>
<accession>A0ABZ0S7X3</accession>
<sequence length="260" mass="27973">MSKTAPDDAPEKATKSPRVWPKLLLWSLVLAFGFLYLRSLDYPAKDSISEGQQQVQAPKPAAPPQQAQSPSAAVPPRAAASPAPVMPRSEHVQTASPPRQVPPAKPSPEPSKPSSTVSSEPADASQGKIKATESEAFAQRVMRESSQPQAQTQEAQGSQAAASAEIPNQAQPGGAPSQAMPPRAGYPQPPAQGYGQPVAPVQSGAAYQNQYADYMRQQREAYEAARKRWEEAYRQYPQGQSPQVPAYGGYPGYYPPGYYR</sequence>
<dbReference type="RefSeq" id="WP_328986787.1">
    <property type="nucleotide sequence ID" value="NZ_CP121472.1"/>
</dbReference>
<feature type="compositionally biased region" description="Low complexity" evidence="1">
    <location>
        <begin position="52"/>
        <end position="87"/>
    </location>
</feature>